<keyword evidence="10" id="KW-1185">Reference proteome</keyword>
<dbReference type="PANTHER" id="PTHR31297:SF41">
    <property type="entry name" value="ENDOGLUCANASE, PUTATIVE (AFU_ORTHOLOGUE AFUA_5G01830)-RELATED"/>
    <property type="match status" value="1"/>
</dbReference>
<dbReference type="AlphaFoldDB" id="A0A5M3XSM9"/>
<proteinExistence type="inferred from homology"/>
<evidence type="ECO:0000313" key="9">
    <source>
        <dbReference type="EMBL" id="GES22581.1"/>
    </source>
</evidence>
<evidence type="ECO:0000256" key="6">
    <source>
        <dbReference type="ARBA" id="ARBA00023326"/>
    </source>
</evidence>
<dbReference type="GO" id="GO:0030245">
    <property type="term" value="P:cellulose catabolic process"/>
    <property type="evidence" value="ECO:0007669"/>
    <property type="project" value="UniProtKB-KW"/>
</dbReference>
<keyword evidence="6" id="KW-0624">Polysaccharide degradation</keyword>
<evidence type="ECO:0000256" key="2">
    <source>
        <dbReference type="ARBA" id="ARBA00022801"/>
    </source>
</evidence>
<evidence type="ECO:0000256" key="5">
    <source>
        <dbReference type="ARBA" id="ARBA00023295"/>
    </source>
</evidence>
<name>A0A5M3XSM9_9ACTN</name>
<dbReference type="Proteomes" id="UP000377595">
    <property type="component" value="Unassembled WGS sequence"/>
</dbReference>
<dbReference type="InterPro" id="IPR001547">
    <property type="entry name" value="Glyco_hydro_5"/>
</dbReference>
<keyword evidence="3" id="KW-0136">Cellulose degradation</keyword>
<dbReference type="GO" id="GO:0009986">
    <property type="term" value="C:cell surface"/>
    <property type="evidence" value="ECO:0007669"/>
    <property type="project" value="TreeGrafter"/>
</dbReference>
<dbReference type="SUPFAM" id="SSF51445">
    <property type="entry name" value="(Trans)glycosidases"/>
    <property type="match status" value="1"/>
</dbReference>
<dbReference type="GO" id="GO:0008422">
    <property type="term" value="F:beta-glucosidase activity"/>
    <property type="evidence" value="ECO:0007669"/>
    <property type="project" value="TreeGrafter"/>
</dbReference>
<keyword evidence="4" id="KW-0119">Carbohydrate metabolism</keyword>
<accession>A0A5M3XSM9</accession>
<comment type="similarity">
    <text evidence="1 7">Belongs to the glycosyl hydrolase 5 (cellulase A) family.</text>
</comment>
<feature type="domain" description="Glycoside hydrolase family 5" evidence="8">
    <location>
        <begin position="23"/>
        <end position="327"/>
    </location>
</feature>
<dbReference type="PANTHER" id="PTHR31297">
    <property type="entry name" value="GLUCAN ENDO-1,6-BETA-GLUCOSIDASE B"/>
    <property type="match status" value="1"/>
</dbReference>
<evidence type="ECO:0000256" key="3">
    <source>
        <dbReference type="ARBA" id="ARBA00023001"/>
    </source>
</evidence>
<evidence type="ECO:0000256" key="7">
    <source>
        <dbReference type="RuleBase" id="RU361153"/>
    </source>
</evidence>
<organism evidence="9 10">
    <name type="scientific">Acrocarpospora pleiomorpha</name>
    <dbReference type="NCBI Taxonomy" id="90975"/>
    <lineage>
        <taxon>Bacteria</taxon>
        <taxon>Bacillati</taxon>
        <taxon>Actinomycetota</taxon>
        <taxon>Actinomycetes</taxon>
        <taxon>Streptosporangiales</taxon>
        <taxon>Streptosporangiaceae</taxon>
        <taxon>Acrocarpospora</taxon>
    </lineage>
</organism>
<dbReference type="InterPro" id="IPR050386">
    <property type="entry name" value="Glycosyl_hydrolase_5"/>
</dbReference>
<sequence length="362" mass="41463">MSVSIPRWRGFNLIDLFSTSARWKDEFPMSDGLVPEEDFALIRELGFDFVRVPLSYLWFGKGAFGREVDQERLWLLDRVVEFGRQYGVHVMVGFHRAPGYCVTSSSYFDFPERGDLFRSDEDLADFVAWWRALAERYQHVPAQELSFNLLNEPIDIDDATFDRTFLPVIEAIHKISPDRLIHVEGRFMLEDGTLDGGVRYEPPTKTVRTLPNIVSSVHMYSPLHLTHYDNPWAGSSAHLLPPQWPFTPTLRPGSTKPLVGEDTRVWDKAALRDTVAQYLDLADSGLAVHAGEIGAYTKISHDTFLGWLADALEVFAEHGIGWALWNFRGPFGVLDSRRADVNYEQWKGHQLDRKMLEILRAH</sequence>
<dbReference type="OrthoDB" id="4771662at2"/>
<keyword evidence="2 7" id="KW-0378">Hydrolase</keyword>
<dbReference type="Gene3D" id="3.20.20.80">
    <property type="entry name" value="Glycosidases"/>
    <property type="match status" value="1"/>
</dbReference>
<comment type="caution">
    <text evidence="9">The sequence shown here is derived from an EMBL/GenBank/DDBJ whole genome shotgun (WGS) entry which is preliminary data.</text>
</comment>
<gene>
    <name evidence="9" type="ORF">Aple_054790</name>
</gene>
<reference evidence="9 10" key="1">
    <citation type="submission" date="2019-10" db="EMBL/GenBank/DDBJ databases">
        <title>Whole genome shotgun sequence of Acrocarpospora pleiomorpha NBRC 16267.</title>
        <authorList>
            <person name="Ichikawa N."/>
            <person name="Kimura A."/>
            <person name="Kitahashi Y."/>
            <person name="Komaki H."/>
            <person name="Oguchi A."/>
        </authorList>
    </citation>
    <scope>NUCLEOTIDE SEQUENCE [LARGE SCALE GENOMIC DNA]</scope>
    <source>
        <strain evidence="9 10">NBRC 16267</strain>
    </source>
</reference>
<evidence type="ECO:0000259" key="8">
    <source>
        <dbReference type="Pfam" id="PF00150"/>
    </source>
</evidence>
<dbReference type="InterPro" id="IPR017853">
    <property type="entry name" value="GH"/>
</dbReference>
<keyword evidence="5 7" id="KW-0326">Glycosidase</keyword>
<protein>
    <submittedName>
        <fullName evidence="9">Endoglucanase</fullName>
    </submittedName>
</protein>
<dbReference type="GO" id="GO:0005576">
    <property type="term" value="C:extracellular region"/>
    <property type="evidence" value="ECO:0007669"/>
    <property type="project" value="TreeGrafter"/>
</dbReference>
<evidence type="ECO:0000256" key="1">
    <source>
        <dbReference type="ARBA" id="ARBA00005641"/>
    </source>
</evidence>
<evidence type="ECO:0000256" key="4">
    <source>
        <dbReference type="ARBA" id="ARBA00023277"/>
    </source>
</evidence>
<evidence type="ECO:0000313" key="10">
    <source>
        <dbReference type="Proteomes" id="UP000377595"/>
    </source>
</evidence>
<dbReference type="RefSeq" id="WP_155347528.1">
    <property type="nucleotide sequence ID" value="NZ_BAAAHM010000035.1"/>
</dbReference>
<dbReference type="Pfam" id="PF00150">
    <property type="entry name" value="Cellulase"/>
    <property type="match status" value="1"/>
</dbReference>
<dbReference type="EMBL" id="BLAF01000032">
    <property type="protein sequence ID" value="GES22581.1"/>
    <property type="molecule type" value="Genomic_DNA"/>
</dbReference>